<proteinExistence type="predicted"/>
<comment type="caution">
    <text evidence="2">The sequence shown here is derived from an EMBL/GenBank/DDBJ whole genome shotgun (WGS) entry which is preliminary data.</text>
</comment>
<accession>A0A0W0FA77</accession>
<feature type="compositionally biased region" description="Polar residues" evidence="1">
    <location>
        <begin position="1"/>
        <end position="24"/>
    </location>
</feature>
<organism evidence="2 3">
    <name type="scientific">Moniliophthora roreri</name>
    <name type="common">Frosty pod rot fungus</name>
    <name type="synonym">Monilia roreri</name>
    <dbReference type="NCBI Taxonomy" id="221103"/>
    <lineage>
        <taxon>Eukaryota</taxon>
        <taxon>Fungi</taxon>
        <taxon>Dikarya</taxon>
        <taxon>Basidiomycota</taxon>
        <taxon>Agaricomycotina</taxon>
        <taxon>Agaricomycetes</taxon>
        <taxon>Agaricomycetidae</taxon>
        <taxon>Agaricales</taxon>
        <taxon>Marasmiineae</taxon>
        <taxon>Marasmiaceae</taxon>
        <taxon>Moniliophthora</taxon>
    </lineage>
</organism>
<name>A0A0W0FA77_MONRR</name>
<dbReference type="Proteomes" id="UP000054988">
    <property type="component" value="Unassembled WGS sequence"/>
</dbReference>
<feature type="region of interest" description="Disordered" evidence="1">
    <location>
        <begin position="1"/>
        <end position="30"/>
    </location>
</feature>
<protein>
    <submittedName>
        <fullName evidence="2">Uncharacterized protein</fullName>
    </submittedName>
</protein>
<evidence type="ECO:0000313" key="2">
    <source>
        <dbReference type="EMBL" id="KTB33267.1"/>
    </source>
</evidence>
<evidence type="ECO:0000256" key="1">
    <source>
        <dbReference type="SAM" id="MobiDB-lite"/>
    </source>
</evidence>
<gene>
    <name evidence="2" type="ORF">WG66_14160</name>
</gene>
<evidence type="ECO:0000313" key="3">
    <source>
        <dbReference type="Proteomes" id="UP000054988"/>
    </source>
</evidence>
<dbReference type="AlphaFoldDB" id="A0A0W0FA77"/>
<reference evidence="2 3" key="1">
    <citation type="submission" date="2015-12" db="EMBL/GenBank/DDBJ databases">
        <title>Draft genome sequence of Moniliophthora roreri, the causal agent of frosty pod rot of cacao.</title>
        <authorList>
            <person name="Aime M.C."/>
            <person name="Diaz-Valderrama J.R."/>
            <person name="Kijpornyongpan T."/>
            <person name="Phillips-Mora W."/>
        </authorList>
    </citation>
    <scope>NUCLEOTIDE SEQUENCE [LARGE SCALE GENOMIC DNA]</scope>
    <source>
        <strain evidence="2 3">MCA 2952</strain>
    </source>
</reference>
<sequence>MAPTALSLQNGRGNYSYNSSTSSPEDLAPSLKVDSDSITSMRDFEAGSQELVFETPTSEIFDAAYSSPAVEHKFEQEIRNLGLNTLDLEAFGVKTGRLREIQRSDSFLDMDVGDWGEAEETTLDPDMLDLADALIMARPKSWSLEIEFVGLDNEAELQLTPEREVAFWWRSMGASAEDLGSEDHRPTN</sequence>
<dbReference type="EMBL" id="LATX01002182">
    <property type="protein sequence ID" value="KTB33267.1"/>
    <property type="molecule type" value="Genomic_DNA"/>
</dbReference>